<proteinExistence type="predicted"/>
<organism evidence="1">
    <name type="scientific">marine sediment metagenome</name>
    <dbReference type="NCBI Taxonomy" id="412755"/>
    <lineage>
        <taxon>unclassified sequences</taxon>
        <taxon>metagenomes</taxon>
        <taxon>ecological metagenomes</taxon>
    </lineage>
</organism>
<comment type="caution">
    <text evidence="1">The sequence shown here is derived from an EMBL/GenBank/DDBJ whole genome shotgun (WGS) entry which is preliminary data.</text>
</comment>
<name>A0A0F9TKI3_9ZZZZ</name>
<dbReference type="EMBL" id="LAZR01001617">
    <property type="protein sequence ID" value="KKN41903.1"/>
    <property type="molecule type" value="Genomic_DNA"/>
</dbReference>
<accession>A0A0F9TKI3</accession>
<sequence length="290" mass="34129">MIEKSRIIDKIVFLCNDCYNPLKNDDIYEFLDIHLDIIRKRHDDSIKEMVIEDQFVEDPYEHPVYGKIDYKCPECNENLLIKILMSAYDSNLVSFYDIEGTNPFLPFQVLKGREIKELILEFMFRWVHIAKWIDIVTPYIDDFGYKFLRKLPDFIYYYNPGIFINLITSYGSNEKKRGGKAIYGKSGKKLIDQVFKEEDCKNCILKNPNISYGDCLGCIKLSNHINLRIPNIPWSYFHAKWYSGILEDKVEIMISSHNLTKTGKDQPETIGLLIIEKLDYSRKFLSKLKV</sequence>
<dbReference type="AlphaFoldDB" id="A0A0F9TKI3"/>
<reference evidence="1" key="1">
    <citation type="journal article" date="2015" name="Nature">
        <title>Complex archaea that bridge the gap between prokaryotes and eukaryotes.</title>
        <authorList>
            <person name="Spang A."/>
            <person name="Saw J.H."/>
            <person name="Jorgensen S.L."/>
            <person name="Zaremba-Niedzwiedzka K."/>
            <person name="Martijn J."/>
            <person name="Lind A.E."/>
            <person name="van Eijk R."/>
            <person name="Schleper C."/>
            <person name="Guy L."/>
            <person name="Ettema T.J."/>
        </authorList>
    </citation>
    <scope>NUCLEOTIDE SEQUENCE</scope>
</reference>
<evidence type="ECO:0000313" key="1">
    <source>
        <dbReference type="EMBL" id="KKN41903.1"/>
    </source>
</evidence>
<gene>
    <name evidence="1" type="ORF">LCGC14_0718680</name>
</gene>
<protein>
    <submittedName>
        <fullName evidence="1">Uncharacterized protein</fullName>
    </submittedName>
</protein>